<evidence type="ECO:0000256" key="1">
    <source>
        <dbReference type="ARBA" id="ARBA00022670"/>
    </source>
</evidence>
<evidence type="ECO:0000256" key="5">
    <source>
        <dbReference type="ARBA" id="ARBA00023049"/>
    </source>
</evidence>
<evidence type="ECO:0000259" key="6">
    <source>
        <dbReference type="Pfam" id="PF07504"/>
    </source>
</evidence>
<name>A0A0L0T5H9_ALLM3</name>
<dbReference type="AlphaFoldDB" id="A0A0L0T5H9"/>
<dbReference type="VEuPathDB" id="FungiDB:AMAG_14365"/>
<reference evidence="7 8" key="1">
    <citation type="submission" date="2009-11" db="EMBL/GenBank/DDBJ databases">
        <title>Annotation of Allomyces macrogynus ATCC 38327.</title>
        <authorList>
            <consortium name="The Broad Institute Genome Sequencing Platform"/>
            <person name="Russ C."/>
            <person name="Cuomo C."/>
            <person name="Burger G."/>
            <person name="Gray M.W."/>
            <person name="Holland P.W.H."/>
            <person name="King N."/>
            <person name="Lang F.B.F."/>
            <person name="Roger A.J."/>
            <person name="Ruiz-Trillo I."/>
            <person name="Young S.K."/>
            <person name="Zeng Q."/>
            <person name="Gargeya S."/>
            <person name="Fitzgerald M."/>
            <person name="Haas B."/>
            <person name="Abouelleil A."/>
            <person name="Alvarado L."/>
            <person name="Arachchi H.M."/>
            <person name="Berlin A."/>
            <person name="Chapman S.B."/>
            <person name="Gearin G."/>
            <person name="Goldberg J."/>
            <person name="Griggs A."/>
            <person name="Gujja S."/>
            <person name="Hansen M."/>
            <person name="Heiman D."/>
            <person name="Howarth C."/>
            <person name="Larimer J."/>
            <person name="Lui A."/>
            <person name="MacDonald P.J.P."/>
            <person name="McCowen C."/>
            <person name="Montmayeur A."/>
            <person name="Murphy C."/>
            <person name="Neiman D."/>
            <person name="Pearson M."/>
            <person name="Priest M."/>
            <person name="Roberts A."/>
            <person name="Saif S."/>
            <person name="Shea T."/>
            <person name="Sisk P."/>
            <person name="Stolte C."/>
            <person name="Sykes S."/>
            <person name="Wortman J."/>
            <person name="Nusbaum C."/>
            <person name="Birren B."/>
        </authorList>
    </citation>
    <scope>NUCLEOTIDE SEQUENCE [LARGE SCALE GENOMIC DNA]</scope>
    <source>
        <strain evidence="7 8">ATCC 38327</strain>
    </source>
</reference>
<accession>A0A0L0T5H9</accession>
<feature type="domain" description="FTP" evidence="6">
    <location>
        <begin position="83"/>
        <end position="120"/>
    </location>
</feature>
<keyword evidence="1" id="KW-0645">Protease</keyword>
<keyword evidence="3" id="KW-0378">Hydrolase</keyword>
<evidence type="ECO:0000256" key="3">
    <source>
        <dbReference type="ARBA" id="ARBA00022801"/>
    </source>
</evidence>
<sequence>MALHAIPHAHATKEANAFELNVVKDPTVAVKSFTILPPFGTTVGTSASTATTIPTRQPTADKQDAARAIAATYLIETLGFPAAEFVIKNVVLTSSGVTAVYVRQLVNGLEIVNADVNINIKYAARRFYRVSSSEHLEN</sequence>
<dbReference type="GO" id="GO:0008237">
    <property type="term" value="F:metallopeptidase activity"/>
    <property type="evidence" value="ECO:0007669"/>
    <property type="project" value="UniProtKB-KW"/>
</dbReference>
<dbReference type="Pfam" id="PF07504">
    <property type="entry name" value="FTP"/>
    <property type="match status" value="1"/>
</dbReference>
<evidence type="ECO:0000313" key="7">
    <source>
        <dbReference type="EMBL" id="KNE69834.1"/>
    </source>
</evidence>
<dbReference type="InterPro" id="IPR011096">
    <property type="entry name" value="FTP_domain"/>
</dbReference>
<proteinExistence type="predicted"/>
<reference evidence="8" key="2">
    <citation type="submission" date="2009-11" db="EMBL/GenBank/DDBJ databases">
        <title>The Genome Sequence of Allomyces macrogynus strain ATCC 38327.</title>
        <authorList>
            <consortium name="The Broad Institute Genome Sequencing Platform"/>
            <person name="Russ C."/>
            <person name="Cuomo C."/>
            <person name="Shea T."/>
            <person name="Young S.K."/>
            <person name="Zeng Q."/>
            <person name="Koehrsen M."/>
            <person name="Haas B."/>
            <person name="Borodovsky M."/>
            <person name="Guigo R."/>
            <person name="Alvarado L."/>
            <person name="Berlin A."/>
            <person name="Borenstein D."/>
            <person name="Chen Z."/>
            <person name="Engels R."/>
            <person name="Freedman E."/>
            <person name="Gellesch M."/>
            <person name="Goldberg J."/>
            <person name="Griggs A."/>
            <person name="Gujja S."/>
            <person name="Heiman D."/>
            <person name="Hepburn T."/>
            <person name="Howarth C."/>
            <person name="Jen D."/>
            <person name="Larson L."/>
            <person name="Lewis B."/>
            <person name="Mehta T."/>
            <person name="Park D."/>
            <person name="Pearson M."/>
            <person name="Roberts A."/>
            <person name="Saif S."/>
            <person name="Shenoy N."/>
            <person name="Sisk P."/>
            <person name="Stolte C."/>
            <person name="Sykes S."/>
            <person name="Walk T."/>
            <person name="White J."/>
            <person name="Yandava C."/>
            <person name="Burger G."/>
            <person name="Gray M.W."/>
            <person name="Holland P.W.H."/>
            <person name="King N."/>
            <person name="Lang F.B.F."/>
            <person name="Roger A.J."/>
            <person name="Ruiz-Trillo I."/>
            <person name="Lander E."/>
            <person name="Nusbaum C."/>
        </authorList>
    </citation>
    <scope>NUCLEOTIDE SEQUENCE [LARGE SCALE GENOMIC DNA]</scope>
    <source>
        <strain evidence="8">ATCC 38327</strain>
    </source>
</reference>
<dbReference type="EMBL" id="GG745362">
    <property type="protein sequence ID" value="KNE69834.1"/>
    <property type="molecule type" value="Genomic_DNA"/>
</dbReference>
<dbReference type="GO" id="GO:0006508">
    <property type="term" value="P:proteolysis"/>
    <property type="evidence" value="ECO:0007669"/>
    <property type="project" value="UniProtKB-KW"/>
</dbReference>
<dbReference type="OrthoDB" id="3227768at2759"/>
<keyword evidence="4" id="KW-0862">Zinc</keyword>
<evidence type="ECO:0000256" key="4">
    <source>
        <dbReference type="ARBA" id="ARBA00022833"/>
    </source>
</evidence>
<dbReference type="GO" id="GO:0046872">
    <property type="term" value="F:metal ion binding"/>
    <property type="evidence" value="ECO:0007669"/>
    <property type="project" value="UniProtKB-KW"/>
</dbReference>
<keyword evidence="5" id="KW-0482">Metalloprotease</keyword>
<protein>
    <recommendedName>
        <fullName evidence="6">FTP domain-containing protein</fullName>
    </recommendedName>
</protein>
<evidence type="ECO:0000313" key="8">
    <source>
        <dbReference type="Proteomes" id="UP000054350"/>
    </source>
</evidence>
<gene>
    <name evidence="7" type="ORF">AMAG_14365</name>
</gene>
<dbReference type="Proteomes" id="UP000054350">
    <property type="component" value="Unassembled WGS sequence"/>
</dbReference>
<evidence type="ECO:0000256" key="2">
    <source>
        <dbReference type="ARBA" id="ARBA00022723"/>
    </source>
</evidence>
<organism evidence="7 8">
    <name type="scientific">Allomyces macrogynus (strain ATCC 38327)</name>
    <name type="common">Allomyces javanicus var. macrogynus</name>
    <dbReference type="NCBI Taxonomy" id="578462"/>
    <lineage>
        <taxon>Eukaryota</taxon>
        <taxon>Fungi</taxon>
        <taxon>Fungi incertae sedis</taxon>
        <taxon>Blastocladiomycota</taxon>
        <taxon>Blastocladiomycetes</taxon>
        <taxon>Blastocladiales</taxon>
        <taxon>Blastocladiaceae</taxon>
        <taxon>Allomyces</taxon>
    </lineage>
</organism>
<keyword evidence="8" id="KW-1185">Reference proteome</keyword>
<keyword evidence="2" id="KW-0479">Metal-binding</keyword>